<reference evidence="2" key="2">
    <citation type="submission" date="2021-02" db="EMBL/GenBank/DDBJ databases">
        <title>Aspergillus luchuensis mut. kawachii IFO 4304 genome sequence.</title>
        <authorList>
            <person name="Mori K."/>
            <person name="Kadooka C."/>
            <person name="Goto M."/>
            <person name="Futagami T."/>
        </authorList>
    </citation>
    <scope>NUCLEOTIDE SEQUENCE</scope>
    <source>
        <strain evidence="2">IFO 4308</strain>
    </source>
</reference>
<reference evidence="2" key="1">
    <citation type="submission" date="2021-01" db="EMBL/GenBank/DDBJ databases">
        <authorList>
            <consortium name="Aspergillus luchuensis mut. kawachii IFO 4304 genome sequencing consortium"/>
            <person name="Kazuki M."/>
            <person name="Futagami T."/>
        </authorList>
    </citation>
    <scope>NUCLEOTIDE SEQUENCE</scope>
    <source>
        <strain evidence="2">IFO 4308</strain>
    </source>
</reference>
<accession>A0A7R7WJJ9</accession>
<dbReference type="OrthoDB" id="10391482at2759"/>
<evidence type="ECO:0000256" key="1">
    <source>
        <dbReference type="SAM" id="MobiDB-lite"/>
    </source>
</evidence>
<dbReference type="Proteomes" id="UP000661280">
    <property type="component" value="Chromosome 7"/>
</dbReference>
<dbReference type="GeneID" id="64965251"/>
<gene>
    <name evidence="2" type="ORF">AKAW2_70808A</name>
</gene>
<evidence type="ECO:0000313" key="2">
    <source>
        <dbReference type="EMBL" id="BCS03930.1"/>
    </source>
</evidence>
<feature type="region of interest" description="Disordered" evidence="1">
    <location>
        <begin position="78"/>
        <end position="100"/>
    </location>
</feature>
<protein>
    <submittedName>
        <fullName evidence="2">Uncharacterized protein</fullName>
    </submittedName>
</protein>
<sequence>MTGSARSPPSTPIGTSAIGGAIARSFLFPRAFPPSLRFTTLLCSLICLHLLPDRVPSLVNCKSQSPVLALCVPFSPFSPPRTSSRQALPRPHPAFTTSNLSLSSQRSFSLSRALDQLPRSLEAQDLDFSKLHYFHH</sequence>
<keyword evidence="3" id="KW-1185">Reference proteome</keyword>
<dbReference type="RefSeq" id="XP_041547692.1">
    <property type="nucleotide sequence ID" value="XM_041683430.1"/>
</dbReference>
<dbReference type="EMBL" id="AP024431">
    <property type="protein sequence ID" value="BCS03930.1"/>
    <property type="molecule type" value="Genomic_DNA"/>
</dbReference>
<proteinExistence type="predicted"/>
<dbReference type="AlphaFoldDB" id="A0A7R7WJJ9"/>
<evidence type="ECO:0000313" key="3">
    <source>
        <dbReference type="Proteomes" id="UP000661280"/>
    </source>
</evidence>
<organism evidence="2 3">
    <name type="scientific">Aspergillus kawachii</name>
    <name type="common">White koji mold</name>
    <name type="synonym">Aspergillus awamori var. kawachi</name>
    <dbReference type="NCBI Taxonomy" id="1069201"/>
    <lineage>
        <taxon>Eukaryota</taxon>
        <taxon>Fungi</taxon>
        <taxon>Dikarya</taxon>
        <taxon>Ascomycota</taxon>
        <taxon>Pezizomycotina</taxon>
        <taxon>Eurotiomycetes</taxon>
        <taxon>Eurotiomycetidae</taxon>
        <taxon>Eurotiales</taxon>
        <taxon>Aspergillaceae</taxon>
        <taxon>Aspergillus</taxon>
        <taxon>Aspergillus subgen. Circumdati</taxon>
    </lineage>
</organism>
<name>A0A7R7WJJ9_ASPKA</name>
<dbReference type="KEGG" id="aluc:AKAW2_70808A"/>